<evidence type="ECO:0000256" key="1">
    <source>
        <dbReference type="ARBA" id="ARBA00004953"/>
    </source>
</evidence>
<accession>A0A7T1F3N1</accession>
<evidence type="ECO:0000256" key="4">
    <source>
        <dbReference type="ARBA" id="ARBA00023235"/>
    </source>
</evidence>
<protein>
    <submittedName>
        <fullName evidence="6">Cobalt-precorrin-8 methylmutase</fullName>
        <ecNumber evidence="6">5.4.99.60</ecNumber>
    </submittedName>
</protein>
<feature type="domain" description="Cobalamin biosynthesis precorrin-8X methylmutase CobH/CbiC" evidence="5">
    <location>
        <begin position="24"/>
        <end position="215"/>
    </location>
</feature>
<reference evidence="6 7" key="1">
    <citation type="journal article" date="2021" name="Nat. Commun.">
        <title>Isolation of a member of the candidate phylum Atribacteria reveals a unique cell membrane structure.</title>
        <authorList>
            <person name="Taiki K."/>
            <person name="Nobu M.K."/>
            <person name="Kusada H."/>
            <person name="Meng X.-Y."/>
            <person name="Hosoki N."/>
            <person name="Uematsu K."/>
            <person name="Yoshioka H."/>
            <person name="Kamagata Y."/>
            <person name="Tamaki H."/>
        </authorList>
    </citation>
    <scope>NUCLEOTIDE SEQUENCE [LARGE SCALE GENOMIC DNA]</scope>
    <source>
        <strain evidence="6 7">RT761</strain>
    </source>
</reference>
<organism evidence="6 7">
    <name type="scientific">Atribacter laminatus</name>
    <dbReference type="NCBI Taxonomy" id="2847778"/>
    <lineage>
        <taxon>Bacteria</taxon>
        <taxon>Pseudomonadati</taxon>
        <taxon>Atribacterota</taxon>
        <taxon>Atribacteria</taxon>
        <taxon>Atribacterales</taxon>
        <taxon>Atribacteraceae</taxon>
        <taxon>Atribacter</taxon>
    </lineage>
</organism>
<sequence>MFFDIDPGHQAYLTLKEVDIMDSIESQSLQLIKTVLDHYSLPEYGRFLVERAVHATADFSIASLIFIQPGFIETSMNKIESGSEIYCDTEMVSSGISPRLLQQCGIKLTVFVHQQECYARAQRDNITRSEAAVDLSCEKNIRKFIFGNAPTGLLRLVQHINRGYQADFVIGMPVGFISAAFSKQQLLQTGVPAVVLSGPRGGSSIAASVFNALLKKKLGENGMEIKG</sequence>
<evidence type="ECO:0000256" key="3">
    <source>
        <dbReference type="ARBA" id="ARBA00022573"/>
    </source>
</evidence>
<dbReference type="InterPro" id="IPR036588">
    <property type="entry name" value="CobH/CbiC_sf"/>
</dbReference>
<keyword evidence="3" id="KW-0169">Cobalamin biosynthesis</keyword>
<dbReference type="UniPathway" id="UPA00148"/>
<dbReference type="GO" id="GO:0009236">
    <property type="term" value="P:cobalamin biosynthetic process"/>
    <property type="evidence" value="ECO:0007669"/>
    <property type="project" value="UniProtKB-UniPathway"/>
</dbReference>
<dbReference type="EC" id="5.4.99.60" evidence="6"/>
<dbReference type="KEGG" id="alam:RT761_02061"/>
<dbReference type="PANTHER" id="PTHR43588">
    <property type="entry name" value="COBALT-PRECORRIN-8 METHYLMUTASE"/>
    <property type="match status" value="1"/>
</dbReference>
<dbReference type="AlphaFoldDB" id="A0A7T1F3N1"/>
<comment type="similarity">
    <text evidence="2">Belongs to the CobH/CbiC family.</text>
</comment>
<keyword evidence="7" id="KW-1185">Reference proteome</keyword>
<dbReference type="SUPFAM" id="SSF63965">
    <property type="entry name" value="Precorrin-8X methylmutase CbiC/CobH"/>
    <property type="match status" value="1"/>
</dbReference>
<dbReference type="PANTHER" id="PTHR43588:SF1">
    <property type="entry name" value="COBALT-PRECORRIN-8 METHYLMUTASE"/>
    <property type="match status" value="1"/>
</dbReference>
<evidence type="ECO:0000313" key="7">
    <source>
        <dbReference type="Proteomes" id="UP000594463"/>
    </source>
</evidence>
<dbReference type="Gene3D" id="3.40.50.10230">
    <property type="entry name" value="Cobalamin biosynthesis CobH/CbiC, precorrin-8X methylmutase"/>
    <property type="match status" value="1"/>
</dbReference>
<name>A0A7T1F3N1_ATRLM</name>
<dbReference type="GO" id="GO:0043778">
    <property type="term" value="F:cobalt-precorrin-8 methylmutase activity"/>
    <property type="evidence" value="ECO:0007669"/>
    <property type="project" value="UniProtKB-EC"/>
</dbReference>
<dbReference type="EMBL" id="CP065383">
    <property type="protein sequence ID" value="QPM68835.1"/>
    <property type="molecule type" value="Genomic_DNA"/>
</dbReference>
<evidence type="ECO:0000256" key="2">
    <source>
        <dbReference type="ARBA" id="ARBA00009774"/>
    </source>
</evidence>
<proteinExistence type="inferred from homology"/>
<dbReference type="InterPro" id="IPR003722">
    <property type="entry name" value="Cbl_synth_CobH/CbiC"/>
</dbReference>
<dbReference type="GO" id="GO:0016993">
    <property type="term" value="F:precorrin-8X methylmutase activity"/>
    <property type="evidence" value="ECO:0007669"/>
    <property type="project" value="InterPro"/>
</dbReference>
<evidence type="ECO:0000313" key="6">
    <source>
        <dbReference type="EMBL" id="QPM68835.1"/>
    </source>
</evidence>
<evidence type="ECO:0000259" key="5">
    <source>
        <dbReference type="Pfam" id="PF02570"/>
    </source>
</evidence>
<keyword evidence="4 6" id="KW-0413">Isomerase</keyword>
<dbReference type="Pfam" id="PF02570">
    <property type="entry name" value="CbiC"/>
    <property type="match status" value="1"/>
</dbReference>
<gene>
    <name evidence="6" type="primary">cbiC</name>
    <name evidence="6" type="ORF">RT761_02061</name>
</gene>
<comment type="pathway">
    <text evidence="1">Cofactor biosynthesis; adenosylcobalamin biosynthesis.</text>
</comment>
<dbReference type="Proteomes" id="UP000594463">
    <property type="component" value="Chromosome"/>
</dbReference>